<accession>A0A139IT50</accession>
<organism evidence="2 3">
    <name type="scientific">Pseudocercospora musae</name>
    <dbReference type="NCBI Taxonomy" id="113226"/>
    <lineage>
        <taxon>Eukaryota</taxon>
        <taxon>Fungi</taxon>
        <taxon>Dikarya</taxon>
        <taxon>Ascomycota</taxon>
        <taxon>Pezizomycotina</taxon>
        <taxon>Dothideomycetes</taxon>
        <taxon>Dothideomycetidae</taxon>
        <taxon>Mycosphaerellales</taxon>
        <taxon>Mycosphaerellaceae</taxon>
        <taxon>Pseudocercospora</taxon>
    </lineage>
</organism>
<name>A0A139IT50_9PEZI</name>
<sequence length="253" mass="28181">MRQKKAYKTCGMPTRQQKLPIKSFLTILALHVRPRKLSLVVRQFQPTALTSNAPPPKPSLLPDLITRQRLLQLQVIGLTHVNIADSGASPIMSTTQEDQMLSSTENSDEETTTPINQTANTAHPLSPPDSQHRETRSSTNMPTSASGSSIANSNGKRPLQTISNGADDMEELQAMANGKARADQMVKTHPSGYQFSRVEDEPGYAWLNKKAQDEYQRAWDQLSHKDVMVKNRFGDIFEMVEKERAIAASLKQK</sequence>
<protein>
    <submittedName>
        <fullName evidence="2">Uncharacterized protein</fullName>
    </submittedName>
</protein>
<reference evidence="2 3" key="1">
    <citation type="submission" date="2015-07" db="EMBL/GenBank/DDBJ databases">
        <title>Comparative genomics of the Sigatoka disease complex on banana suggests a link between parallel evolutionary changes in Pseudocercospora fijiensis and Pseudocercospora eumusae and increased virulence on the banana host.</title>
        <authorList>
            <person name="Chang T.-C."/>
            <person name="Salvucci A."/>
            <person name="Crous P.W."/>
            <person name="Stergiopoulos I."/>
        </authorList>
    </citation>
    <scope>NUCLEOTIDE SEQUENCE [LARGE SCALE GENOMIC DNA]</scope>
    <source>
        <strain evidence="2 3">CBS 116634</strain>
    </source>
</reference>
<feature type="compositionally biased region" description="Polar residues" evidence="1">
    <location>
        <begin position="114"/>
        <end position="123"/>
    </location>
</feature>
<evidence type="ECO:0000313" key="2">
    <source>
        <dbReference type="EMBL" id="KXT17903.1"/>
    </source>
</evidence>
<proteinExistence type="predicted"/>
<dbReference type="AlphaFoldDB" id="A0A139IT50"/>
<dbReference type="EMBL" id="LFZO01000013">
    <property type="protein sequence ID" value="KXT17903.1"/>
    <property type="molecule type" value="Genomic_DNA"/>
</dbReference>
<dbReference type="Proteomes" id="UP000073492">
    <property type="component" value="Unassembled WGS sequence"/>
</dbReference>
<keyword evidence="3" id="KW-1185">Reference proteome</keyword>
<evidence type="ECO:0000256" key="1">
    <source>
        <dbReference type="SAM" id="MobiDB-lite"/>
    </source>
</evidence>
<comment type="caution">
    <text evidence="2">The sequence shown here is derived from an EMBL/GenBank/DDBJ whole genome shotgun (WGS) entry which is preliminary data.</text>
</comment>
<feature type="region of interest" description="Disordered" evidence="1">
    <location>
        <begin position="95"/>
        <end position="162"/>
    </location>
</feature>
<gene>
    <name evidence="2" type="ORF">AC579_5934</name>
</gene>
<feature type="compositionally biased region" description="Low complexity" evidence="1">
    <location>
        <begin position="144"/>
        <end position="155"/>
    </location>
</feature>
<evidence type="ECO:0000313" key="3">
    <source>
        <dbReference type="Proteomes" id="UP000073492"/>
    </source>
</evidence>